<keyword evidence="2" id="KW-1185">Reference proteome</keyword>
<comment type="caution">
    <text evidence="1">The sequence shown here is derived from an EMBL/GenBank/DDBJ whole genome shotgun (WGS) entry which is preliminary data.</text>
</comment>
<evidence type="ECO:0000313" key="1">
    <source>
        <dbReference type="EMBL" id="KAF2733456.1"/>
    </source>
</evidence>
<protein>
    <submittedName>
        <fullName evidence="1">Uncharacterized protein</fullName>
    </submittedName>
</protein>
<name>A0A9P4V1Q4_9PLEO</name>
<dbReference type="Proteomes" id="UP000799444">
    <property type="component" value="Unassembled WGS sequence"/>
</dbReference>
<dbReference type="EMBL" id="ML996161">
    <property type="protein sequence ID" value="KAF2733456.1"/>
    <property type="molecule type" value="Genomic_DNA"/>
</dbReference>
<organism evidence="1 2">
    <name type="scientific">Polyplosphaeria fusca</name>
    <dbReference type="NCBI Taxonomy" id="682080"/>
    <lineage>
        <taxon>Eukaryota</taxon>
        <taxon>Fungi</taxon>
        <taxon>Dikarya</taxon>
        <taxon>Ascomycota</taxon>
        <taxon>Pezizomycotina</taxon>
        <taxon>Dothideomycetes</taxon>
        <taxon>Pleosporomycetidae</taxon>
        <taxon>Pleosporales</taxon>
        <taxon>Tetraplosphaeriaceae</taxon>
        <taxon>Polyplosphaeria</taxon>
    </lineage>
</organism>
<evidence type="ECO:0000313" key="2">
    <source>
        <dbReference type="Proteomes" id="UP000799444"/>
    </source>
</evidence>
<accession>A0A9P4V1Q4</accession>
<reference evidence="1" key="1">
    <citation type="journal article" date="2020" name="Stud. Mycol.">
        <title>101 Dothideomycetes genomes: a test case for predicting lifestyles and emergence of pathogens.</title>
        <authorList>
            <person name="Haridas S."/>
            <person name="Albert R."/>
            <person name="Binder M."/>
            <person name="Bloem J."/>
            <person name="Labutti K."/>
            <person name="Salamov A."/>
            <person name="Andreopoulos B."/>
            <person name="Baker S."/>
            <person name="Barry K."/>
            <person name="Bills G."/>
            <person name="Bluhm B."/>
            <person name="Cannon C."/>
            <person name="Castanera R."/>
            <person name="Culley D."/>
            <person name="Daum C."/>
            <person name="Ezra D."/>
            <person name="Gonzalez J."/>
            <person name="Henrissat B."/>
            <person name="Kuo A."/>
            <person name="Liang C."/>
            <person name="Lipzen A."/>
            <person name="Lutzoni F."/>
            <person name="Magnuson J."/>
            <person name="Mondo S."/>
            <person name="Nolan M."/>
            <person name="Ohm R."/>
            <person name="Pangilinan J."/>
            <person name="Park H.-J."/>
            <person name="Ramirez L."/>
            <person name="Alfaro M."/>
            <person name="Sun H."/>
            <person name="Tritt A."/>
            <person name="Yoshinaga Y."/>
            <person name="Zwiers L.-H."/>
            <person name="Turgeon B."/>
            <person name="Goodwin S."/>
            <person name="Spatafora J."/>
            <person name="Crous P."/>
            <person name="Grigoriev I."/>
        </authorList>
    </citation>
    <scope>NUCLEOTIDE SEQUENCE</scope>
    <source>
        <strain evidence="1">CBS 125425</strain>
    </source>
</reference>
<proteinExistence type="predicted"/>
<dbReference type="AlphaFoldDB" id="A0A9P4V1Q4"/>
<sequence length="95" mass="10092">MQFTVPNGLSRTLAGKQLISPSTSMSGQSPLAAAQMARLTSAGLVNNQIIRRLFPVAEAILPHLACSSSLDLGLPCHHHASEVRRLSRCTGCRLA</sequence>
<gene>
    <name evidence="1" type="ORF">EJ04DRAFT_272774</name>
</gene>